<evidence type="ECO:0000313" key="2">
    <source>
        <dbReference type="Proteomes" id="UP000828941"/>
    </source>
</evidence>
<gene>
    <name evidence="1" type="ORF">L6164_008774</name>
</gene>
<dbReference type="EMBL" id="CM039429">
    <property type="protein sequence ID" value="KAI4348011.1"/>
    <property type="molecule type" value="Genomic_DNA"/>
</dbReference>
<dbReference type="Proteomes" id="UP000828941">
    <property type="component" value="Chromosome 4"/>
</dbReference>
<evidence type="ECO:0000313" key="1">
    <source>
        <dbReference type="EMBL" id="KAI4348011.1"/>
    </source>
</evidence>
<accession>A0ACB9PHT2</accession>
<comment type="caution">
    <text evidence="1">The sequence shown here is derived from an EMBL/GenBank/DDBJ whole genome shotgun (WGS) entry which is preliminary data.</text>
</comment>
<sequence length="151" mass="17264">MESQTSQSTSTAAQVKTDQRSVEDQACTKHGHSRTFSSQLCNSGTRKKQVDKRVLNCFKKQMLGFQFHSCLSLFKAYHFLNHFILEECQSAQKIVGMKILSKVNKLRMICAYCIITGNLNSFIRNCNKFITTYSTEAQNIDRSSEQKLHPI</sequence>
<protein>
    <submittedName>
        <fullName evidence="1">Uncharacterized protein</fullName>
    </submittedName>
</protein>
<organism evidence="1 2">
    <name type="scientific">Bauhinia variegata</name>
    <name type="common">Purple orchid tree</name>
    <name type="synonym">Phanera variegata</name>
    <dbReference type="NCBI Taxonomy" id="167791"/>
    <lineage>
        <taxon>Eukaryota</taxon>
        <taxon>Viridiplantae</taxon>
        <taxon>Streptophyta</taxon>
        <taxon>Embryophyta</taxon>
        <taxon>Tracheophyta</taxon>
        <taxon>Spermatophyta</taxon>
        <taxon>Magnoliopsida</taxon>
        <taxon>eudicotyledons</taxon>
        <taxon>Gunneridae</taxon>
        <taxon>Pentapetalae</taxon>
        <taxon>rosids</taxon>
        <taxon>fabids</taxon>
        <taxon>Fabales</taxon>
        <taxon>Fabaceae</taxon>
        <taxon>Cercidoideae</taxon>
        <taxon>Cercideae</taxon>
        <taxon>Bauhiniinae</taxon>
        <taxon>Bauhinia</taxon>
    </lineage>
</organism>
<name>A0ACB9PHT2_BAUVA</name>
<reference evidence="1 2" key="1">
    <citation type="journal article" date="2022" name="DNA Res.">
        <title>Chromosomal-level genome assembly of the orchid tree Bauhinia variegata (Leguminosae; Cercidoideae) supports the allotetraploid origin hypothesis of Bauhinia.</title>
        <authorList>
            <person name="Zhong Y."/>
            <person name="Chen Y."/>
            <person name="Zheng D."/>
            <person name="Pang J."/>
            <person name="Liu Y."/>
            <person name="Luo S."/>
            <person name="Meng S."/>
            <person name="Qian L."/>
            <person name="Wei D."/>
            <person name="Dai S."/>
            <person name="Zhou R."/>
        </authorList>
    </citation>
    <scope>NUCLEOTIDE SEQUENCE [LARGE SCALE GENOMIC DNA]</scope>
    <source>
        <strain evidence="1">BV-YZ2020</strain>
    </source>
</reference>
<proteinExistence type="predicted"/>
<keyword evidence="2" id="KW-1185">Reference proteome</keyword>